<keyword evidence="5" id="KW-0472">Membrane</keyword>
<keyword evidence="5" id="KW-0812">Transmembrane</keyword>
<comment type="caution">
    <text evidence="7">The sequence shown here is derived from an EMBL/GenBank/DDBJ whole genome shotgun (WGS) entry which is preliminary data.</text>
</comment>
<dbReference type="GO" id="GO:0004252">
    <property type="term" value="F:serine-type endopeptidase activity"/>
    <property type="evidence" value="ECO:0007669"/>
    <property type="project" value="InterPro"/>
</dbReference>
<evidence type="ECO:0000256" key="1">
    <source>
        <dbReference type="ARBA" id="ARBA00000677"/>
    </source>
</evidence>
<dbReference type="PATRIC" id="fig|1226633.4.peg.2264"/>
<dbReference type="PROSITE" id="PS00760">
    <property type="entry name" value="SPASE_I_2"/>
    <property type="match status" value="1"/>
</dbReference>
<evidence type="ECO:0000256" key="3">
    <source>
        <dbReference type="ARBA" id="ARBA00013208"/>
    </source>
</evidence>
<reference evidence="7 8" key="1">
    <citation type="submission" date="2013-08" db="EMBL/GenBank/DDBJ databases">
        <title>An opportunistic ruminal bacterium that causes liver abscesses in cattle.</title>
        <authorList>
            <person name="Benahmed F.H."/>
            <person name="Rasmussen M."/>
            <person name="Harbottle H."/>
            <person name="Soppet D."/>
            <person name="Nagaraja T.G."/>
            <person name="Davidson M."/>
        </authorList>
    </citation>
    <scope>NUCLEOTIDE SEQUENCE [LARGE SCALE GENOMIC DNA]</scope>
    <source>
        <strain evidence="7 8">B35</strain>
    </source>
</reference>
<feature type="domain" description="Peptidase S26" evidence="6">
    <location>
        <begin position="234"/>
        <end position="306"/>
    </location>
</feature>
<dbReference type="RefSeq" id="WP_005957449.1">
    <property type="nucleotide sequence ID" value="NZ_AOJP01000005.1"/>
</dbReference>
<accession>A0A017H5S2</accession>
<dbReference type="AlphaFoldDB" id="A0A017H5S2"/>
<dbReference type="CDD" id="cd06530">
    <property type="entry name" value="S26_SPase_I"/>
    <property type="match status" value="1"/>
</dbReference>
<dbReference type="EMBL" id="AUZI01000027">
    <property type="protein sequence ID" value="KID48266.1"/>
    <property type="molecule type" value="Genomic_DNA"/>
</dbReference>
<dbReference type="EC" id="3.4.21.89" evidence="3 5"/>
<evidence type="ECO:0000256" key="5">
    <source>
        <dbReference type="RuleBase" id="RU362042"/>
    </source>
</evidence>
<dbReference type="Pfam" id="PF10502">
    <property type="entry name" value="Peptidase_S26"/>
    <property type="match status" value="2"/>
</dbReference>
<dbReference type="NCBIfam" id="TIGR02227">
    <property type="entry name" value="sigpep_I_bact"/>
    <property type="match status" value="2"/>
</dbReference>
<dbReference type="PROSITE" id="PS00761">
    <property type="entry name" value="SPASE_I_3"/>
    <property type="match status" value="1"/>
</dbReference>
<dbReference type="InterPro" id="IPR036286">
    <property type="entry name" value="LexA/Signal_pep-like_sf"/>
</dbReference>
<dbReference type="Proteomes" id="UP000031184">
    <property type="component" value="Unassembled WGS sequence"/>
</dbReference>
<evidence type="ECO:0000256" key="4">
    <source>
        <dbReference type="ARBA" id="ARBA00022801"/>
    </source>
</evidence>
<dbReference type="InterPro" id="IPR019757">
    <property type="entry name" value="Pept_S26A_signal_pept_1_Lys-AS"/>
</dbReference>
<feature type="transmembrane region" description="Helical" evidence="5">
    <location>
        <begin position="65"/>
        <end position="84"/>
    </location>
</feature>
<organism evidence="7 8">
    <name type="scientific">Fusobacterium necrophorum subsp. funduliforme B35</name>
    <dbReference type="NCBI Taxonomy" id="1226633"/>
    <lineage>
        <taxon>Bacteria</taxon>
        <taxon>Fusobacteriati</taxon>
        <taxon>Fusobacteriota</taxon>
        <taxon>Fusobacteriia</taxon>
        <taxon>Fusobacteriales</taxon>
        <taxon>Fusobacteriaceae</taxon>
        <taxon>Fusobacterium</taxon>
    </lineage>
</organism>
<evidence type="ECO:0000313" key="7">
    <source>
        <dbReference type="EMBL" id="KID48266.1"/>
    </source>
</evidence>
<keyword evidence="5" id="KW-0645">Protease</keyword>
<dbReference type="SUPFAM" id="SSF51306">
    <property type="entry name" value="LexA/Signal peptidase"/>
    <property type="match status" value="1"/>
</dbReference>
<dbReference type="PANTHER" id="PTHR43390:SF1">
    <property type="entry name" value="CHLOROPLAST PROCESSING PEPTIDASE"/>
    <property type="match status" value="1"/>
</dbReference>
<evidence type="ECO:0000313" key="8">
    <source>
        <dbReference type="Proteomes" id="UP000031184"/>
    </source>
</evidence>
<feature type="transmembrane region" description="Helical" evidence="5">
    <location>
        <begin position="6"/>
        <end position="24"/>
    </location>
</feature>
<comment type="catalytic activity">
    <reaction evidence="1 5">
        <text>Cleavage of hydrophobic, N-terminal signal or leader sequences from secreted and periplasmic proteins.</text>
        <dbReference type="EC" id="3.4.21.89"/>
    </reaction>
</comment>
<comment type="similarity">
    <text evidence="2 5">Belongs to the peptidase S26 family.</text>
</comment>
<sequence>MRNHILWNVIVYVFVTSFFLYIWWKQKKLAGIIEKYRTQFGNWVIATCHVQAEGMKRGIQRVIDVTEALVTALILVLLLQHFYVGNFKIPTPSMVPTIEIGDRVLANMVVYRFTAPKKEDVIVFKEPIEDSKNYTKRVVALPGESIKIEGNAVYTDNQKNEKRSYSILPSTTDIPRSLMEGEEWKVPKKGDRITIIPSTNYKQLFLENGLNPHEIQKGIMENAALAFMFLPNLQFYVNGEATGPILDFLHDSSSLNRLMAGEVVEQDLEQDCYFVLGDNTDHSADSRIWGFVKRERITGKVLFRFWPLNRVGFVK</sequence>
<dbReference type="Gene3D" id="2.10.109.10">
    <property type="entry name" value="Umud Fragment, subunit A"/>
    <property type="match status" value="1"/>
</dbReference>
<dbReference type="PANTHER" id="PTHR43390">
    <property type="entry name" value="SIGNAL PEPTIDASE I"/>
    <property type="match status" value="1"/>
</dbReference>
<comment type="subcellular location">
    <subcellularLocation>
        <location evidence="5">Membrane</location>
        <topology evidence="5">Single-pass type II membrane protein</topology>
    </subcellularLocation>
</comment>
<protein>
    <recommendedName>
        <fullName evidence="3 5">Signal peptidase I</fullName>
        <ecNumber evidence="3 5">3.4.21.89</ecNumber>
    </recommendedName>
</protein>
<dbReference type="PRINTS" id="PR00727">
    <property type="entry name" value="LEADERPTASE"/>
</dbReference>
<dbReference type="GO" id="GO:0016020">
    <property type="term" value="C:membrane"/>
    <property type="evidence" value="ECO:0007669"/>
    <property type="project" value="UniProtKB-SubCell"/>
</dbReference>
<name>A0A017H5S2_9FUSO</name>
<evidence type="ECO:0000256" key="2">
    <source>
        <dbReference type="ARBA" id="ARBA00009370"/>
    </source>
</evidence>
<feature type="domain" description="Peptidase S26" evidence="6">
    <location>
        <begin position="64"/>
        <end position="162"/>
    </location>
</feature>
<proteinExistence type="inferred from homology"/>
<dbReference type="GO" id="GO:0009003">
    <property type="term" value="F:signal peptidase activity"/>
    <property type="evidence" value="ECO:0007669"/>
    <property type="project" value="UniProtKB-EC"/>
</dbReference>
<keyword evidence="4 5" id="KW-0378">Hydrolase</keyword>
<evidence type="ECO:0000259" key="6">
    <source>
        <dbReference type="Pfam" id="PF10502"/>
    </source>
</evidence>
<dbReference type="OrthoDB" id="9802919at2"/>
<dbReference type="InterPro" id="IPR019533">
    <property type="entry name" value="Peptidase_S26"/>
</dbReference>
<gene>
    <name evidence="7" type="ORF">C095_11170</name>
</gene>
<dbReference type="InterPro" id="IPR000223">
    <property type="entry name" value="Pept_S26A_signal_pept_1"/>
</dbReference>
<keyword evidence="5" id="KW-1133">Transmembrane helix</keyword>
<comment type="caution">
    <text evidence="5">Lacks conserved residue(s) required for the propagation of feature annotation.</text>
</comment>
<dbReference type="GO" id="GO:0006465">
    <property type="term" value="P:signal peptide processing"/>
    <property type="evidence" value="ECO:0007669"/>
    <property type="project" value="InterPro"/>
</dbReference>
<dbReference type="InterPro" id="IPR019758">
    <property type="entry name" value="Pept_S26A_signal_pept_1_CS"/>
</dbReference>